<gene>
    <name evidence="2" type="ORF">WMY93_026962</name>
</gene>
<dbReference type="Pfam" id="PF00059">
    <property type="entry name" value="Lectin_C"/>
    <property type="match status" value="2"/>
</dbReference>
<dbReference type="SUPFAM" id="SSF56436">
    <property type="entry name" value="C-type lectin-like"/>
    <property type="match status" value="2"/>
</dbReference>
<dbReference type="InterPro" id="IPR001304">
    <property type="entry name" value="C-type_lectin-like"/>
</dbReference>
<evidence type="ECO:0000313" key="3">
    <source>
        <dbReference type="Proteomes" id="UP001460270"/>
    </source>
</evidence>
<proteinExistence type="predicted"/>
<dbReference type="EMBL" id="JBBPFD010000020">
    <property type="protein sequence ID" value="KAK7883839.1"/>
    <property type="molecule type" value="Genomic_DNA"/>
</dbReference>
<dbReference type="PROSITE" id="PS50041">
    <property type="entry name" value="C_TYPE_LECTIN_2"/>
    <property type="match status" value="2"/>
</dbReference>
<feature type="domain" description="C-type lectin" evidence="1">
    <location>
        <begin position="10"/>
        <end position="122"/>
    </location>
</feature>
<dbReference type="PANTHER" id="PTHR45784">
    <property type="entry name" value="C-TYPE LECTIN DOMAIN FAMILY 20 MEMBER A-RELATED"/>
    <property type="match status" value="1"/>
</dbReference>
<dbReference type="SMART" id="SM00034">
    <property type="entry name" value="CLECT"/>
    <property type="match status" value="2"/>
</dbReference>
<protein>
    <recommendedName>
        <fullName evidence="1">C-type lectin domain-containing protein</fullName>
    </recommendedName>
</protein>
<keyword evidence="3" id="KW-1185">Reference proteome</keyword>
<dbReference type="Proteomes" id="UP001460270">
    <property type="component" value="Unassembled WGS sequence"/>
</dbReference>
<dbReference type="PANTHER" id="PTHR45784:SF3">
    <property type="entry name" value="C-TYPE LECTIN DOMAIN FAMILY 4 MEMBER K-LIKE-RELATED"/>
    <property type="match status" value="1"/>
</dbReference>
<evidence type="ECO:0000313" key="2">
    <source>
        <dbReference type="EMBL" id="KAK7883839.1"/>
    </source>
</evidence>
<name>A0AAW0MRM2_9GOBI</name>
<feature type="domain" description="C-type lectin" evidence="1">
    <location>
        <begin position="171"/>
        <end position="236"/>
    </location>
</feature>
<organism evidence="2 3">
    <name type="scientific">Mugilogobius chulae</name>
    <name type="common">yellowstripe goby</name>
    <dbReference type="NCBI Taxonomy" id="88201"/>
    <lineage>
        <taxon>Eukaryota</taxon>
        <taxon>Metazoa</taxon>
        <taxon>Chordata</taxon>
        <taxon>Craniata</taxon>
        <taxon>Vertebrata</taxon>
        <taxon>Euteleostomi</taxon>
        <taxon>Actinopterygii</taxon>
        <taxon>Neopterygii</taxon>
        <taxon>Teleostei</taxon>
        <taxon>Neoteleostei</taxon>
        <taxon>Acanthomorphata</taxon>
        <taxon>Gobiaria</taxon>
        <taxon>Gobiiformes</taxon>
        <taxon>Gobioidei</taxon>
        <taxon>Gobiidae</taxon>
        <taxon>Gobionellinae</taxon>
        <taxon>Mugilogobius</taxon>
    </lineage>
</organism>
<comment type="caution">
    <text evidence="2">The sequence shown here is derived from an EMBL/GenBank/DDBJ whole genome shotgun (WGS) entry which is preliminary data.</text>
</comment>
<accession>A0AAW0MRM2</accession>
<dbReference type="InterPro" id="IPR016186">
    <property type="entry name" value="C-type_lectin-like/link_sf"/>
</dbReference>
<evidence type="ECO:0000259" key="1">
    <source>
        <dbReference type="PROSITE" id="PS50041"/>
    </source>
</evidence>
<dbReference type="InterPro" id="IPR016187">
    <property type="entry name" value="CTDL_fold"/>
</dbReference>
<reference evidence="3" key="1">
    <citation type="submission" date="2024-04" db="EMBL/GenBank/DDBJ databases">
        <title>Salinicola lusitanus LLJ914,a marine bacterium isolated from the Okinawa Trough.</title>
        <authorList>
            <person name="Li J."/>
        </authorList>
    </citation>
    <scope>NUCLEOTIDE SEQUENCE [LARGE SCALE GENOMIC DNA]</scope>
</reference>
<dbReference type="Gene3D" id="3.10.100.10">
    <property type="entry name" value="Mannose-Binding Protein A, subunit A"/>
    <property type="match status" value="2"/>
</dbReference>
<sequence length="236" mass="26816">MLQTKIFLLYVIYEYHFVNTAKTWSDAQQYCREHYTDLATIRNEEELLKLNRPSTFTGIAWIGMFDDPASWKGVMGKDANSWRWSATGTTSTSLYQNWKSGEPNYNRANEECVFMDSGQWVDAAVQLTSLLFVSQQEVGLCLVLTLAPAGGQSMFSPDSAPAGAQPGFKNYTFVSTGMSWENAQSYCRQRYTDLVMIEDDSENTAVKDLNPSGQMWIGLYRQPWRWSDGSDSTFKN</sequence>
<dbReference type="AlphaFoldDB" id="A0AAW0MRM2"/>